<protein>
    <submittedName>
        <fullName evidence="1">Uncharacterized protein</fullName>
    </submittedName>
</protein>
<gene>
    <name evidence="1" type="ORF">LAX5112_00997</name>
</gene>
<dbReference type="AlphaFoldDB" id="A0A0M6ZW67"/>
<sequence>MARILETELYEPVKAFLENQGYEVKAEVGAADIVACRGDDDPVIVELKTGFTLSLFHQAIDRQGMTDTVYIAVARGSGRRFQTTLKSNLKLARRLGLGLITVRLADQLVEVHADPAPFTPRKMKPRKDRLLREFARRVGDPNTGGSTRVTLVTAYRQDATRCAQYLKENGPSRGAEVAKATGVDRATRIMADDHYGWFERVERGIYGLTPKGAEVTSKRSDKSG</sequence>
<dbReference type="Proteomes" id="UP000053235">
    <property type="component" value="Unassembled WGS sequence"/>
</dbReference>
<dbReference type="STRING" id="388408.LAX5112_00997"/>
<dbReference type="RefSeq" id="WP_055670904.1">
    <property type="nucleotide sequence ID" value="NZ_CXWD01000004.1"/>
</dbReference>
<name>A0A0M6ZW67_9HYPH</name>
<keyword evidence="2" id="KW-1185">Reference proteome</keyword>
<dbReference type="EMBL" id="CXWD01000004">
    <property type="protein sequence ID" value="CTQ66517.1"/>
    <property type="molecule type" value="Genomic_DNA"/>
</dbReference>
<evidence type="ECO:0000313" key="1">
    <source>
        <dbReference type="EMBL" id="CTQ66517.1"/>
    </source>
</evidence>
<accession>A0A0M6ZW67</accession>
<organism evidence="1 2">
    <name type="scientific">Roseibium alexandrii</name>
    <dbReference type="NCBI Taxonomy" id="388408"/>
    <lineage>
        <taxon>Bacteria</taxon>
        <taxon>Pseudomonadati</taxon>
        <taxon>Pseudomonadota</taxon>
        <taxon>Alphaproteobacteria</taxon>
        <taxon>Hyphomicrobiales</taxon>
        <taxon>Stappiaceae</taxon>
        <taxon>Roseibium</taxon>
    </lineage>
</organism>
<reference evidence="2" key="1">
    <citation type="submission" date="2015-07" db="EMBL/GenBank/DDBJ databases">
        <authorList>
            <person name="Rodrigo-Torres Lidia"/>
            <person name="Arahal R.David."/>
        </authorList>
    </citation>
    <scope>NUCLEOTIDE SEQUENCE [LARGE SCALE GENOMIC DNA]</scope>
    <source>
        <strain evidence="2">CECT 5112</strain>
    </source>
</reference>
<dbReference type="InterPro" id="IPR018679">
    <property type="entry name" value="DUF2161"/>
</dbReference>
<proteinExistence type="predicted"/>
<dbReference type="Pfam" id="PF09929">
    <property type="entry name" value="DUF2161"/>
    <property type="match status" value="1"/>
</dbReference>
<evidence type="ECO:0000313" key="2">
    <source>
        <dbReference type="Proteomes" id="UP000053235"/>
    </source>
</evidence>